<dbReference type="InterPro" id="IPR011701">
    <property type="entry name" value="MFS"/>
</dbReference>
<feature type="transmembrane region" description="Helical" evidence="8">
    <location>
        <begin position="484"/>
        <end position="503"/>
    </location>
</feature>
<dbReference type="InterPro" id="IPR020846">
    <property type="entry name" value="MFS_dom"/>
</dbReference>
<dbReference type="PRINTS" id="PR01036">
    <property type="entry name" value="TCRTETB"/>
</dbReference>
<gene>
    <name evidence="10" type="ORF">DFR70_10183</name>
</gene>
<feature type="transmembrane region" description="Helical" evidence="8">
    <location>
        <begin position="307"/>
        <end position="327"/>
    </location>
</feature>
<keyword evidence="5 8" id="KW-1133">Transmembrane helix</keyword>
<evidence type="ECO:0000256" key="7">
    <source>
        <dbReference type="SAM" id="MobiDB-lite"/>
    </source>
</evidence>
<dbReference type="CDD" id="cd17321">
    <property type="entry name" value="MFS_MMR_MDR_like"/>
    <property type="match status" value="1"/>
</dbReference>
<keyword evidence="11" id="KW-1185">Reference proteome</keyword>
<evidence type="ECO:0000313" key="10">
    <source>
        <dbReference type="EMBL" id="PXX70664.1"/>
    </source>
</evidence>
<sequence length="548" mass="56467">MTAAVGRDQAQDPHRWWMLAAVCLATFMLFLDLTVVNVALPSIRADLDASFDDLQWVIDAYALGLAAFLLTAGSIADRVGRRRLFSIGLLVFTLASAGCGLAGAPAVLNIARGGQGLGAAIMYAVGPAMIAASFRGRQRGTAFGVFGAVSGVAIAAGPLLGGVLTEVDWRWVFFLNIPLGVLALVVVATRVRESTKPAARRVDYPGVVLFSSALLALVYGIIRGPVEGWTSLSAVGMIAAAVVLLAAFAVVQLRSRAPMFDVALFGNRSFAGLSAATFLINFSVNAVILFAVLWMQGVLELSAIETGVRFLPLTVVLLVAGAVGGVLSARVPISALIGTSLLCTGIGLLLMRWADPGSSWLVLLPAFIVAGIGMGLHNPPRANASVALVPAEDAGMGSGINETFQQAGSALGVAVLGAVAHAVIVAGLSSGIRDLPADSAQLDAAADAVAVGALASLPERFPPDAADAVAATAEMAFVDAFDTVVTVGGLVTLVGALLAYWLIRRKDFVLDPAAPETEPSEEVGDDQGGSAPNADGRKRADRRKHELV</sequence>
<evidence type="ECO:0000256" key="2">
    <source>
        <dbReference type="ARBA" id="ARBA00022448"/>
    </source>
</evidence>
<feature type="transmembrane region" description="Helical" evidence="8">
    <location>
        <begin position="171"/>
        <end position="191"/>
    </location>
</feature>
<keyword evidence="4 8" id="KW-0812">Transmembrane</keyword>
<feature type="transmembrane region" description="Helical" evidence="8">
    <location>
        <begin position="87"/>
        <end position="108"/>
    </location>
</feature>
<organism evidence="10 11">
    <name type="scientific">Nocardia tenerifensis</name>
    <dbReference type="NCBI Taxonomy" id="228006"/>
    <lineage>
        <taxon>Bacteria</taxon>
        <taxon>Bacillati</taxon>
        <taxon>Actinomycetota</taxon>
        <taxon>Actinomycetes</taxon>
        <taxon>Mycobacteriales</taxon>
        <taxon>Nocardiaceae</taxon>
        <taxon>Nocardia</taxon>
    </lineage>
</organism>
<protein>
    <submittedName>
        <fullName evidence="10">EmrB/QacA subfamily drug resistance transporter</fullName>
    </submittedName>
</protein>
<dbReference type="NCBIfam" id="TIGR00711">
    <property type="entry name" value="efflux_EmrB"/>
    <property type="match status" value="1"/>
</dbReference>
<feature type="transmembrane region" description="Helical" evidence="8">
    <location>
        <begin position="272"/>
        <end position="295"/>
    </location>
</feature>
<dbReference type="EMBL" id="QJKF01000001">
    <property type="protein sequence ID" value="PXX70664.1"/>
    <property type="molecule type" value="Genomic_DNA"/>
</dbReference>
<dbReference type="PANTHER" id="PTHR42718:SF49">
    <property type="entry name" value="EXPORT PROTEIN"/>
    <property type="match status" value="1"/>
</dbReference>
<dbReference type="RefSeq" id="WP_051186671.1">
    <property type="nucleotide sequence ID" value="NZ_QJKF01000001.1"/>
</dbReference>
<reference evidence="10 11" key="1">
    <citation type="submission" date="2018-05" db="EMBL/GenBank/DDBJ databases">
        <title>Genomic Encyclopedia of Type Strains, Phase IV (KMG-IV): sequencing the most valuable type-strain genomes for metagenomic binning, comparative biology and taxonomic classification.</title>
        <authorList>
            <person name="Goeker M."/>
        </authorList>
    </citation>
    <scope>NUCLEOTIDE SEQUENCE [LARGE SCALE GENOMIC DNA]</scope>
    <source>
        <strain evidence="10 11">DSM 44704</strain>
    </source>
</reference>
<feature type="transmembrane region" description="Helical" evidence="8">
    <location>
        <begin position="410"/>
        <end position="432"/>
    </location>
</feature>
<keyword evidence="2" id="KW-0813">Transport</keyword>
<feature type="transmembrane region" description="Helical" evidence="8">
    <location>
        <begin position="56"/>
        <end position="75"/>
    </location>
</feature>
<evidence type="ECO:0000256" key="3">
    <source>
        <dbReference type="ARBA" id="ARBA00022475"/>
    </source>
</evidence>
<keyword evidence="6 8" id="KW-0472">Membrane</keyword>
<feature type="domain" description="Major facilitator superfamily (MFS) profile" evidence="9">
    <location>
        <begin position="18"/>
        <end position="507"/>
    </location>
</feature>
<proteinExistence type="predicted"/>
<dbReference type="PROSITE" id="PS50850">
    <property type="entry name" value="MFS"/>
    <property type="match status" value="1"/>
</dbReference>
<dbReference type="Pfam" id="PF07690">
    <property type="entry name" value="MFS_1"/>
    <property type="match status" value="1"/>
</dbReference>
<feature type="region of interest" description="Disordered" evidence="7">
    <location>
        <begin position="514"/>
        <end position="548"/>
    </location>
</feature>
<dbReference type="PANTHER" id="PTHR42718">
    <property type="entry name" value="MAJOR FACILITATOR SUPERFAMILY MULTIDRUG TRANSPORTER MFSC"/>
    <property type="match status" value="1"/>
</dbReference>
<evidence type="ECO:0000313" key="11">
    <source>
        <dbReference type="Proteomes" id="UP000247569"/>
    </source>
</evidence>
<dbReference type="InterPro" id="IPR004638">
    <property type="entry name" value="EmrB-like"/>
</dbReference>
<feature type="transmembrane region" description="Helical" evidence="8">
    <location>
        <begin position="141"/>
        <end position="165"/>
    </location>
</feature>
<comment type="caution">
    <text evidence="10">The sequence shown here is derived from an EMBL/GenBank/DDBJ whole genome shotgun (WGS) entry which is preliminary data.</text>
</comment>
<evidence type="ECO:0000256" key="8">
    <source>
        <dbReference type="SAM" id="Phobius"/>
    </source>
</evidence>
<dbReference type="Proteomes" id="UP000247569">
    <property type="component" value="Unassembled WGS sequence"/>
</dbReference>
<feature type="transmembrane region" description="Helical" evidence="8">
    <location>
        <begin position="334"/>
        <end position="354"/>
    </location>
</feature>
<feature type="compositionally biased region" description="Basic and acidic residues" evidence="7">
    <location>
        <begin position="535"/>
        <end position="548"/>
    </location>
</feature>
<feature type="transmembrane region" description="Helical" evidence="8">
    <location>
        <begin position="360"/>
        <end position="376"/>
    </location>
</feature>
<keyword evidence="3" id="KW-1003">Cell membrane</keyword>
<dbReference type="AlphaFoldDB" id="A0A318KXL3"/>
<name>A0A318KXL3_9NOCA</name>
<evidence type="ECO:0000256" key="1">
    <source>
        <dbReference type="ARBA" id="ARBA00004651"/>
    </source>
</evidence>
<dbReference type="GO" id="GO:0005886">
    <property type="term" value="C:plasma membrane"/>
    <property type="evidence" value="ECO:0007669"/>
    <property type="project" value="UniProtKB-SubCell"/>
</dbReference>
<feature type="transmembrane region" description="Helical" evidence="8">
    <location>
        <begin position="228"/>
        <end position="251"/>
    </location>
</feature>
<evidence type="ECO:0000259" key="9">
    <source>
        <dbReference type="PROSITE" id="PS50850"/>
    </source>
</evidence>
<dbReference type="OrthoDB" id="9781469at2"/>
<dbReference type="InterPro" id="IPR036259">
    <property type="entry name" value="MFS_trans_sf"/>
</dbReference>
<evidence type="ECO:0000256" key="5">
    <source>
        <dbReference type="ARBA" id="ARBA00022989"/>
    </source>
</evidence>
<evidence type="ECO:0000256" key="4">
    <source>
        <dbReference type="ARBA" id="ARBA00022692"/>
    </source>
</evidence>
<feature type="transmembrane region" description="Helical" evidence="8">
    <location>
        <begin position="203"/>
        <end position="222"/>
    </location>
</feature>
<feature type="transmembrane region" description="Helical" evidence="8">
    <location>
        <begin position="16"/>
        <end position="36"/>
    </location>
</feature>
<dbReference type="SUPFAM" id="SSF103473">
    <property type="entry name" value="MFS general substrate transporter"/>
    <property type="match status" value="1"/>
</dbReference>
<dbReference type="Gene3D" id="1.20.1720.10">
    <property type="entry name" value="Multidrug resistance protein D"/>
    <property type="match status" value="1"/>
</dbReference>
<accession>A0A318KXL3</accession>
<dbReference type="GO" id="GO:0022857">
    <property type="term" value="F:transmembrane transporter activity"/>
    <property type="evidence" value="ECO:0007669"/>
    <property type="project" value="InterPro"/>
</dbReference>
<feature type="transmembrane region" description="Helical" evidence="8">
    <location>
        <begin position="114"/>
        <end position="134"/>
    </location>
</feature>
<comment type="subcellular location">
    <subcellularLocation>
        <location evidence="1">Cell membrane</location>
        <topology evidence="1">Multi-pass membrane protein</topology>
    </subcellularLocation>
</comment>
<evidence type="ECO:0000256" key="6">
    <source>
        <dbReference type="ARBA" id="ARBA00023136"/>
    </source>
</evidence>
<dbReference type="Gene3D" id="1.20.1250.20">
    <property type="entry name" value="MFS general substrate transporter like domains"/>
    <property type="match status" value="1"/>
</dbReference>